<gene>
    <name evidence="1" type="ORF">NUW54_g11006</name>
</gene>
<sequence length="212" mass="22265">MGQLAKDPKKACVLETAHAGAKCRRGAFWDRFLALCSAPVLPSVPQPHPRRSAASISSSSATSVSPAPLPFPSAPPALSALTNGLSLSIAPAVPCTHTLTTSPSYLRAHALVSPAAPTGSFSRFFPRSYLGRRPFSPSLPRWPPATTPGGFRPFLVALSPPCTTAHRAIYDSSVAYPSSPPLADIPAASHALSFRTPRVHPSSLRSAVSRRV</sequence>
<keyword evidence="2" id="KW-1185">Reference proteome</keyword>
<evidence type="ECO:0000313" key="1">
    <source>
        <dbReference type="EMBL" id="KAJ2980445.1"/>
    </source>
</evidence>
<reference evidence="1" key="1">
    <citation type="submission" date="2022-08" db="EMBL/GenBank/DDBJ databases">
        <title>Genome Sequence of Pycnoporus sanguineus.</title>
        <authorList>
            <person name="Buettner E."/>
        </authorList>
    </citation>
    <scope>NUCLEOTIDE SEQUENCE</scope>
    <source>
        <strain evidence="1">CG-C14</strain>
    </source>
</reference>
<organism evidence="1 2">
    <name type="scientific">Trametes sanguinea</name>
    <dbReference type="NCBI Taxonomy" id="158606"/>
    <lineage>
        <taxon>Eukaryota</taxon>
        <taxon>Fungi</taxon>
        <taxon>Dikarya</taxon>
        <taxon>Basidiomycota</taxon>
        <taxon>Agaricomycotina</taxon>
        <taxon>Agaricomycetes</taxon>
        <taxon>Polyporales</taxon>
        <taxon>Polyporaceae</taxon>
        <taxon>Trametes</taxon>
    </lineage>
</organism>
<dbReference type="EMBL" id="JANSHE010004146">
    <property type="protein sequence ID" value="KAJ2980445.1"/>
    <property type="molecule type" value="Genomic_DNA"/>
</dbReference>
<accession>A0ACC1NME8</accession>
<evidence type="ECO:0000313" key="2">
    <source>
        <dbReference type="Proteomes" id="UP001144978"/>
    </source>
</evidence>
<comment type="caution">
    <text evidence="1">The sequence shown here is derived from an EMBL/GenBank/DDBJ whole genome shotgun (WGS) entry which is preliminary data.</text>
</comment>
<name>A0ACC1NME8_9APHY</name>
<dbReference type="Proteomes" id="UP001144978">
    <property type="component" value="Unassembled WGS sequence"/>
</dbReference>
<protein>
    <submittedName>
        <fullName evidence="1">Uncharacterized protein</fullName>
    </submittedName>
</protein>
<proteinExistence type="predicted"/>